<protein>
    <submittedName>
        <fullName evidence="1">Uncharacterized protein</fullName>
    </submittedName>
</protein>
<dbReference type="KEGG" id="ang:An13g00830"/>
<name>A0AAJ8E0C4_ASPNG</name>
<dbReference type="GeneID" id="84592796"/>
<reference evidence="1" key="2">
    <citation type="submission" date="2025-08" db="UniProtKB">
        <authorList>
            <consortium name="RefSeq"/>
        </authorList>
    </citation>
    <scope>IDENTIFICATION</scope>
</reference>
<evidence type="ECO:0000313" key="1">
    <source>
        <dbReference type="RefSeq" id="XP_059602031.1"/>
    </source>
</evidence>
<sequence>MASNVANYGETNPVYELGFRDVVMPTVHGPQGFRSGVETRPKQSTLISGHREIIDTTTKSSPAVYASTKAADAGMLISPHCGRFDEFIFLPIKTLSTPPTTQYFLLCSVVVRRYSYLVVHDHPNSIHLEPLCYTALRNVGFENLSGYHPLRIPILAGFWNVVCHLTSVLLIDLASKLLHYTPTRSPRPSLLGGTHGRQIEASWMPELLLSLFSAESFNQVLLCAKGFVYLPLANFLFTDLPLEWCHFQGIILWLTSSHDRPCNCFEAACGSLTPGPLRSSYPSAASKLWDTQPCDRSGYVQEELTVGQSLALARLAGMASSADTEVSVEVSMSIRQIRPC</sequence>
<dbReference type="RefSeq" id="XP_059602031.1">
    <property type="nucleotide sequence ID" value="XM_059743799.1"/>
</dbReference>
<organism evidence="1">
    <name type="scientific">Aspergillus niger</name>
    <dbReference type="NCBI Taxonomy" id="5061"/>
    <lineage>
        <taxon>Eukaryota</taxon>
        <taxon>Fungi</taxon>
        <taxon>Dikarya</taxon>
        <taxon>Ascomycota</taxon>
        <taxon>Pezizomycotina</taxon>
        <taxon>Eurotiomycetes</taxon>
        <taxon>Eurotiomycetidae</taxon>
        <taxon>Eurotiales</taxon>
        <taxon>Aspergillaceae</taxon>
        <taxon>Aspergillus</taxon>
        <taxon>Aspergillus subgen. Circumdati</taxon>
    </lineage>
</organism>
<proteinExistence type="predicted"/>
<reference evidence="1" key="1">
    <citation type="submission" date="2025-02" db="EMBL/GenBank/DDBJ databases">
        <authorList>
            <consortium name="NCBI Genome Project"/>
        </authorList>
    </citation>
    <scope>NUCLEOTIDE SEQUENCE</scope>
</reference>
<accession>A0AAJ8E0C4</accession>
<dbReference type="VEuPathDB" id="FungiDB:An13g00830"/>
<gene>
    <name evidence="1" type="ORF">An13g00830</name>
</gene>
<dbReference type="AlphaFoldDB" id="A0AAJ8E0C4"/>